<comment type="caution">
    <text evidence="1">The sequence shown here is derived from an EMBL/GenBank/DDBJ whole genome shotgun (WGS) entry which is preliminary data.</text>
</comment>
<accession>A0A396YTK8</accession>
<protein>
    <submittedName>
        <fullName evidence="1">Uncharacterized protein</fullName>
    </submittedName>
</protein>
<sequence length="346" mass="40426">MHLFPGNVLEKPFRMIWIFSIFLCFSFCKPSSDSMGNNPYAEIFSNHKITKVERYTLTPSWETRITTLDSDEQNFLQELNRIDGFEDSPIPDPNIEVWKNRLRTVRKNFPDSVNSILDESLFRLVLCKNLGGTGLTSFVYTAKGPVGGVIFLDTGMLTQTANEWITKKENSPFYPGKTKVSVEIESPLGDDLEHTTEYILLHEIGHLISVREKIVPDFRDKIRDFSTFEFSNGIWKGELDSILDSQFPLRKKIRFYTTKPMDLDSNWNQIYPILEKTPFPTLYSAISGDDFFAESFVSYVHTEIQKKTWRLQILRDRQKIFEMKNGIQEARCRRQKEFLDRYFGKK</sequence>
<dbReference type="RefSeq" id="WP_118970764.1">
    <property type="nucleotide sequence ID" value="NZ_QHCT01000012.1"/>
</dbReference>
<dbReference type="Proteomes" id="UP000265798">
    <property type="component" value="Unassembled WGS sequence"/>
</dbReference>
<organism evidence="1 2">
    <name type="scientific">Leptospira stimsonii</name>
    <dbReference type="NCBI Taxonomy" id="2202203"/>
    <lineage>
        <taxon>Bacteria</taxon>
        <taxon>Pseudomonadati</taxon>
        <taxon>Spirochaetota</taxon>
        <taxon>Spirochaetia</taxon>
        <taxon>Leptospirales</taxon>
        <taxon>Leptospiraceae</taxon>
        <taxon>Leptospira</taxon>
    </lineage>
</organism>
<evidence type="ECO:0000313" key="1">
    <source>
        <dbReference type="EMBL" id="RHX84656.1"/>
    </source>
</evidence>
<dbReference type="AlphaFoldDB" id="A0A396YTK8"/>
<proteinExistence type="predicted"/>
<gene>
    <name evidence="1" type="ORF">DLM75_22515</name>
</gene>
<evidence type="ECO:0000313" key="2">
    <source>
        <dbReference type="Proteomes" id="UP000265798"/>
    </source>
</evidence>
<reference evidence="2" key="1">
    <citation type="submission" date="2018-05" db="EMBL/GenBank/DDBJ databases">
        <title>Leptospira yasudae sp. nov. and Leptospira stimsonii sp. nov., two pathogenic species of the genus Leptospira isolated from environmental sources.</title>
        <authorList>
            <person name="Casanovas-Massana A."/>
            <person name="Hamond C."/>
            <person name="Santos L.A."/>
            <person name="Hacker K.P."/>
            <person name="Balassiano I."/>
            <person name="Medeiros M.A."/>
            <person name="Reis M.G."/>
            <person name="Ko A.I."/>
            <person name="Wunder E.A."/>
        </authorList>
    </citation>
    <scope>NUCLEOTIDE SEQUENCE [LARGE SCALE GENOMIC DNA]</scope>
    <source>
        <strain evidence="2">Yale</strain>
    </source>
</reference>
<dbReference type="EMBL" id="QHCT01000012">
    <property type="protein sequence ID" value="RHX84656.1"/>
    <property type="molecule type" value="Genomic_DNA"/>
</dbReference>
<dbReference type="OrthoDB" id="8699919at2"/>
<name>A0A396YTK8_9LEPT</name>